<evidence type="ECO:0000313" key="3">
    <source>
        <dbReference type="Proteomes" id="UP001187415"/>
    </source>
</evidence>
<keyword evidence="3" id="KW-1185">Reference proteome</keyword>
<name>A0AA88IYD7_CHASR</name>
<dbReference type="AlphaFoldDB" id="A0AA88IYD7"/>
<comment type="caution">
    <text evidence="2">The sequence shown here is derived from an EMBL/GenBank/DDBJ whole genome shotgun (WGS) entry which is preliminary data.</text>
</comment>
<reference evidence="2" key="1">
    <citation type="submission" date="2023-07" db="EMBL/GenBank/DDBJ databases">
        <title>Chromosome-level Genome Assembly of Striped Snakehead (Channa striata).</title>
        <authorList>
            <person name="Liu H."/>
        </authorList>
    </citation>
    <scope>NUCLEOTIDE SEQUENCE</scope>
    <source>
        <strain evidence="2">Gz</strain>
        <tissue evidence="2">Muscle</tissue>
    </source>
</reference>
<feature type="region of interest" description="Disordered" evidence="1">
    <location>
        <begin position="47"/>
        <end position="67"/>
    </location>
</feature>
<proteinExistence type="predicted"/>
<evidence type="ECO:0000313" key="2">
    <source>
        <dbReference type="EMBL" id="KAK2812687.1"/>
    </source>
</evidence>
<protein>
    <submittedName>
        <fullName evidence="2">Uncharacterized protein</fullName>
    </submittedName>
</protein>
<organism evidence="2 3">
    <name type="scientific">Channa striata</name>
    <name type="common">Snakehead murrel</name>
    <name type="synonym">Ophicephalus striatus</name>
    <dbReference type="NCBI Taxonomy" id="64152"/>
    <lineage>
        <taxon>Eukaryota</taxon>
        <taxon>Metazoa</taxon>
        <taxon>Chordata</taxon>
        <taxon>Craniata</taxon>
        <taxon>Vertebrata</taxon>
        <taxon>Euteleostomi</taxon>
        <taxon>Actinopterygii</taxon>
        <taxon>Neopterygii</taxon>
        <taxon>Teleostei</taxon>
        <taxon>Neoteleostei</taxon>
        <taxon>Acanthomorphata</taxon>
        <taxon>Anabantaria</taxon>
        <taxon>Anabantiformes</taxon>
        <taxon>Channoidei</taxon>
        <taxon>Channidae</taxon>
        <taxon>Channa</taxon>
    </lineage>
</organism>
<dbReference type="EMBL" id="JAUPFM010000121">
    <property type="protein sequence ID" value="KAK2812687.1"/>
    <property type="molecule type" value="Genomic_DNA"/>
</dbReference>
<dbReference type="Proteomes" id="UP001187415">
    <property type="component" value="Unassembled WGS sequence"/>
</dbReference>
<gene>
    <name evidence="2" type="ORF">Q5P01_000988</name>
</gene>
<feature type="compositionally biased region" description="Basic and acidic residues" evidence="1">
    <location>
        <begin position="54"/>
        <end position="67"/>
    </location>
</feature>
<evidence type="ECO:0000256" key="1">
    <source>
        <dbReference type="SAM" id="MobiDB-lite"/>
    </source>
</evidence>
<sequence length="490" mass="52494">MAVAGGFAREHCPKAATVKSSRWALYTKCGLGGEPWRDGDGRVLSASSPCSWTETRDRAPGGTGHPERWTTCEGEPCSTGTSRTGTYWCAGKRQEAYVSEFQDQRFRHACNFSTPDHPGAADQQGTRGAVVPGGGHGTDVFSWYCVMWELYSGTPLVGYRRRIASEASAGRPREKPLGTGGVYTPAGEGQRLGRVHEGIHAEGCGAGTATRGPPSPPYWRSFQSQRGGSAPVRIENSSALGPLCITLFPQERYSPSELLSLPSRHELGDRAGLGILGQTPWSEQLRSASWAICEEEGEKTQHLCAEDSETSFARVGESDAVPRWPAIAVRTSGAQRNRLRSRSRNLVSSSRVGCGGAGEIDRGDGDPGQRRKAKRLCSWRASSSCRMSMAKCTGHICGPQSGPVQVFGGGGVVVFSAALLLKDYARLGVGAVSTPSLEREVCRPGPSTARGAALQVLARARWTEKLADLPRGRGDRAVGYLSRHFRKGTS</sequence>
<accession>A0AA88IYD7</accession>